<sequence length="422" mass="45907">MTTQEQFPDAVDVAIVGGGIIGACTALALARAGLRTALFEKGTLACEQSSRNWGWVRTLGRDLPEVPLALRAQPLWQDIQAATDVGYRRHGLVYLEENEADATRHETWLEQARTYGVQAERLGREATLRLLPASGRPWSGALYSASDAVAEPALATQGVARLARASGAQIFEHCAVRGIETEAGRAAAVITEKGRVRAQAVLIAAGAWSRLVCGNLGVEFPQLKVRGSVLRTAPFDAGVALAINGKDFTCRKRADGGYTVSQFSASLAELVPDSFRLMGKFLRTWIANNALVRVRLSKRFFEELRMPRRFPADRRTPYEDCRVLDPAPYARGIDQAWARLQHAFPVFRQARIAQAWGGYIDVTPDAMPVMAPLAVPGLYLASGFSGHGFGIGPAVGEAMADLIQGHRPRVDLAPFRLERYGA</sequence>
<dbReference type="PANTHER" id="PTHR13847:SF280">
    <property type="entry name" value="D-AMINO ACID DEHYDROGENASE"/>
    <property type="match status" value="1"/>
</dbReference>
<dbReference type="InterPro" id="IPR006076">
    <property type="entry name" value="FAD-dep_OxRdtase"/>
</dbReference>
<evidence type="ECO:0000313" key="5">
    <source>
        <dbReference type="Proteomes" id="UP000076825"/>
    </source>
</evidence>
<dbReference type="GO" id="GO:0005886">
    <property type="term" value="C:plasma membrane"/>
    <property type="evidence" value="ECO:0007669"/>
    <property type="project" value="TreeGrafter"/>
</dbReference>
<dbReference type="STRING" id="123899.SAMEA3906487_01168"/>
<dbReference type="RefSeq" id="WP_025514925.1">
    <property type="nucleotide sequence ID" value="NZ_CP016340.1"/>
</dbReference>
<evidence type="ECO:0000259" key="3">
    <source>
        <dbReference type="Pfam" id="PF01266"/>
    </source>
</evidence>
<accession>A0A146AEX9</accession>
<protein>
    <submittedName>
        <fullName evidence="4">Oxidoreductase</fullName>
        <ecNumber evidence="4">1.5.3.-</ecNumber>
    </submittedName>
</protein>
<evidence type="ECO:0000313" key="4">
    <source>
        <dbReference type="EMBL" id="SAI68271.1"/>
    </source>
</evidence>
<dbReference type="PATRIC" id="fig|123899.6.peg.1145"/>
<dbReference type="OrthoDB" id="9815989at2"/>
<dbReference type="eggNOG" id="COG0665">
    <property type="taxonomic scope" value="Bacteria"/>
</dbReference>
<feature type="domain" description="FAD dependent oxidoreductase" evidence="3">
    <location>
        <begin position="12"/>
        <end position="402"/>
    </location>
</feature>
<dbReference type="PANTHER" id="PTHR13847">
    <property type="entry name" value="SARCOSINE DEHYDROGENASE-RELATED"/>
    <property type="match status" value="1"/>
</dbReference>
<dbReference type="AlphaFoldDB" id="A0A146AEX9"/>
<comment type="similarity">
    <text evidence="1">Belongs to the DadA oxidoreductase family.</text>
</comment>
<dbReference type="Gene3D" id="3.50.50.60">
    <property type="entry name" value="FAD/NAD(P)-binding domain"/>
    <property type="match status" value="2"/>
</dbReference>
<dbReference type="Proteomes" id="UP000076825">
    <property type="component" value="Chromosome 1"/>
</dbReference>
<evidence type="ECO:0000256" key="1">
    <source>
        <dbReference type="ARBA" id="ARBA00009410"/>
    </source>
</evidence>
<gene>
    <name evidence="4" type="primary">solA_1</name>
    <name evidence="4" type="ORF">SAMEA3906487_01168</name>
</gene>
<dbReference type="SUPFAM" id="SSF51905">
    <property type="entry name" value="FAD/NAD(P)-binding domain"/>
    <property type="match status" value="1"/>
</dbReference>
<dbReference type="EC" id="1.5.3.-" evidence="4"/>
<organism evidence="4 5">
    <name type="scientific">Bordetella trematum</name>
    <dbReference type="NCBI Taxonomy" id="123899"/>
    <lineage>
        <taxon>Bacteria</taxon>
        <taxon>Pseudomonadati</taxon>
        <taxon>Pseudomonadota</taxon>
        <taxon>Betaproteobacteria</taxon>
        <taxon>Burkholderiales</taxon>
        <taxon>Alcaligenaceae</taxon>
        <taxon>Bordetella</taxon>
    </lineage>
</organism>
<dbReference type="GO" id="GO:0055130">
    <property type="term" value="P:D-alanine catabolic process"/>
    <property type="evidence" value="ECO:0007669"/>
    <property type="project" value="TreeGrafter"/>
</dbReference>
<proteinExistence type="inferred from homology"/>
<evidence type="ECO:0000256" key="2">
    <source>
        <dbReference type="ARBA" id="ARBA00023002"/>
    </source>
</evidence>
<dbReference type="GeneID" id="56587427"/>
<keyword evidence="2 4" id="KW-0560">Oxidoreductase</keyword>
<dbReference type="Gene3D" id="3.30.9.10">
    <property type="entry name" value="D-Amino Acid Oxidase, subunit A, domain 2"/>
    <property type="match status" value="2"/>
</dbReference>
<dbReference type="EMBL" id="LT546645">
    <property type="protein sequence ID" value="SAI68271.1"/>
    <property type="molecule type" value="Genomic_DNA"/>
</dbReference>
<name>A0A146AEX9_9BORD</name>
<dbReference type="GO" id="GO:0008718">
    <property type="term" value="F:D-amino-acid dehydrogenase activity"/>
    <property type="evidence" value="ECO:0007669"/>
    <property type="project" value="TreeGrafter"/>
</dbReference>
<dbReference type="GO" id="GO:0005737">
    <property type="term" value="C:cytoplasm"/>
    <property type="evidence" value="ECO:0007669"/>
    <property type="project" value="TreeGrafter"/>
</dbReference>
<dbReference type="Pfam" id="PF01266">
    <property type="entry name" value="DAO"/>
    <property type="match status" value="1"/>
</dbReference>
<keyword evidence="5" id="KW-1185">Reference proteome</keyword>
<reference evidence="4 5" key="1">
    <citation type="submission" date="2016-04" db="EMBL/GenBank/DDBJ databases">
        <authorList>
            <consortium name="Pathogen Informatics"/>
        </authorList>
    </citation>
    <scope>NUCLEOTIDE SEQUENCE [LARGE SCALE GENOMIC DNA]</scope>
    <source>
        <strain evidence="4 5">H044680328</strain>
    </source>
</reference>
<dbReference type="InterPro" id="IPR036188">
    <property type="entry name" value="FAD/NAD-bd_sf"/>
</dbReference>
<dbReference type="KEGG" id="btrm:SAMEA390648701168"/>